<proteinExistence type="inferred from homology"/>
<dbReference type="PANTHER" id="PTHR33988">
    <property type="entry name" value="ENDORIBONUCLEASE MAZF-RELATED"/>
    <property type="match status" value="1"/>
</dbReference>
<evidence type="ECO:0000256" key="1">
    <source>
        <dbReference type="ARBA" id="ARBA00007521"/>
    </source>
</evidence>
<dbReference type="Gene3D" id="2.30.30.110">
    <property type="match status" value="1"/>
</dbReference>
<evidence type="ECO:0000256" key="2">
    <source>
        <dbReference type="ARBA" id="ARBA00022649"/>
    </source>
</evidence>
<protein>
    <submittedName>
        <fullName evidence="3">Type II toxin-antitoxin system PemK/MazF family toxin</fullName>
    </submittedName>
</protein>
<evidence type="ECO:0000313" key="3">
    <source>
        <dbReference type="EMBL" id="GAA0354214.1"/>
    </source>
</evidence>
<gene>
    <name evidence="3" type="ORF">GCM10008932_04060</name>
</gene>
<dbReference type="Proteomes" id="UP001501166">
    <property type="component" value="Unassembled WGS sequence"/>
</dbReference>
<dbReference type="Pfam" id="PF02452">
    <property type="entry name" value="PemK_toxin"/>
    <property type="match status" value="1"/>
</dbReference>
<reference evidence="3 4" key="1">
    <citation type="journal article" date="2019" name="Int. J. Syst. Evol. Microbiol.">
        <title>The Global Catalogue of Microorganisms (GCM) 10K type strain sequencing project: providing services to taxonomists for standard genome sequencing and annotation.</title>
        <authorList>
            <consortium name="The Broad Institute Genomics Platform"/>
            <consortium name="The Broad Institute Genome Sequencing Center for Infectious Disease"/>
            <person name="Wu L."/>
            <person name="Ma J."/>
        </authorList>
    </citation>
    <scope>NUCLEOTIDE SEQUENCE [LARGE SCALE GENOMIC DNA]</scope>
    <source>
        <strain evidence="3 4">JCM 12662</strain>
    </source>
</reference>
<dbReference type="RefSeq" id="WP_343753494.1">
    <property type="nucleotide sequence ID" value="NZ_BAAACW010000024.1"/>
</dbReference>
<organism evidence="3 4">
    <name type="scientific">Alkalibacterium iburiense</name>
    <dbReference type="NCBI Taxonomy" id="290589"/>
    <lineage>
        <taxon>Bacteria</taxon>
        <taxon>Bacillati</taxon>
        <taxon>Bacillota</taxon>
        <taxon>Bacilli</taxon>
        <taxon>Lactobacillales</taxon>
        <taxon>Carnobacteriaceae</taxon>
        <taxon>Alkalibacterium</taxon>
    </lineage>
</organism>
<dbReference type="InterPro" id="IPR011067">
    <property type="entry name" value="Plasmid_toxin/cell-grow_inhib"/>
</dbReference>
<dbReference type="InterPro" id="IPR003477">
    <property type="entry name" value="PemK-like"/>
</dbReference>
<accession>A0ABN0X3I2</accession>
<sequence>MKYTINNYLPKQGDIVWFNSNPTSGREINKHRPALILSGTPFNAQTGFIVVAPITSTKHDQLIALPEKLKTKGYVNFIHLKSIDFMSENREVKYKESVDLDVIGRVAHRVLNIFNFEELFDL</sequence>
<dbReference type="PANTHER" id="PTHR33988:SF3">
    <property type="entry name" value="ENDORIBONUCLEASE TOXIN CHPB-RELATED"/>
    <property type="match status" value="1"/>
</dbReference>
<comment type="caution">
    <text evidence="3">The sequence shown here is derived from an EMBL/GenBank/DDBJ whole genome shotgun (WGS) entry which is preliminary data.</text>
</comment>
<name>A0ABN0X3I2_9LACT</name>
<dbReference type="SUPFAM" id="SSF50118">
    <property type="entry name" value="Cell growth inhibitor/plasmid maintenance toxic component"/>
    <property type="match status" value="1"/>
</dbReference>
<evidence type="ECO:0000313" key="4">
    <source>
        <dbReference type="Proteomes" id="UP001501166"/>
    </source>
</evidence>
<keyword evidence="2" id="KW-1277">Toxin-antitoxin system</keyword>
<dbReference type="EMBL" id="BAAACW010000024">
    <property type="protein sequence ID" value="GAA0354214.1"/>
    <property type="molecule type" value="Genomic_DNA"/>
</dbReference>
<comment type="similarity">
    <text evidence="1">Belongs to the PemK/MazF family.</text>
</comment>
<keyword evidence="4" id="KW-1185">Reference proteome</keyword>